<proteinExistence type="predicted"/>
<keyword evidence="2" id="KW-1185">Reference proteome</keyword>
<name>A0A858MSN3_9CAUD</name>
<protein>
    <submittedName>
        <fullName evidence="1">Uncharacterized protein</fullName>
    </submittedName>
</protein>
<accession>A0A858MSN3</accession>
<dbReference type="EMBL" id="MT234342">
    <property type="protein sequence ID" value="QIW87787.1"/>
    <property type="molecule type" value="Genomic_DNA"/>
</dbReference>
<sequence length="65" mass="7489">MKTIHKIDCSHCQRFTVVPEKSVTEIQNDVVNEIAEWLKTQRSDVPANGWEFSSAVLEKFIKVVQ</sequence>
<dbReference type="Proteomes" id="UP000671873">
    <property type="component" value="Segment"/>
</dbReference>
<reference evidence="1 2" key="1">
    <citation type="submission" date="2020-03" db="EMBL/GenBank/DDBJ databases">
        <authorList>
            <person name="Holtappels D."/>
            <person name="Bomans J.P.J."/>
            <person name="Lavigne R."/>
            <person name="Wagemans J."/>
        </authorList>
    </citation>
    <scope>NUCLEOTIDE SEQUENCE [LARGE SCALE GENOMIC DNA]</scope>
    <source>
        <strain evidence="1 2">OLIVR5</strain>
    </source>
</reference>
<evidence type="ECO:0000313" key="2">
    <source>
        <dbReference type="Proteomes" id="UP000671873"/>
    </source>
</evidence>
<evidence type="ECO:0000313" key="1">
    <source>
        <dbReference type="EMBL" id="QIW87787.1"/>
    </source>
</evidence>
<organism evidence="1 2">
    <name type="scientific">Agrobacterium phage OLIVR5</name>
    <dbReference type="NCBI Taxonomy" id="2723773"/>
    <lineage>
        <taxon>Viruses</taxon>
        <taxon>Duplodnaviria</taxon>
        <taxon>Heunggongvirae</taxon>
        <taxon>Uroviricota</taxon>
        <taxon>Caudoviricetes</taxon>
        <taxon>Pootjesviridae</taxon>
        <taxon>Heverleevirus</taxon>
        <taxon>Heverleevirus OLIVR5</taxon>
    </lineage>
</organism>
<gene>
    <name evidence="1" type="ORF">Ab1vBOLIVR5_gp139</name>
</gene>